<evidence type="ECO:0008006" key="3">
    <source>
        <dbReference type="Google" id="ProtNLM"/>
    </source>
</evidence>
<dbReference type="Proteomes" id="UP000366872">
    <property type="component" value="Unassembled WGS sequence"/>
</dbReference>
<name>A0A6C2U261_PONDE</name>
<dbReference type="SUPFAM" id="SSF75011">
    <property type="entry name" value="3-carboxy-cis,cis-mucoante lactonizing enzyme"/>
    <property type="match status" value="1"/>
</dbReference>
<dbReference type="RefSeq" id="WP_136079046.1">
    <property type="nucleotide sequence ID" value="NZ_CAAHFG010000001.1"/>
</dbReference>
<dbReference type="EMBL" id="CAAHFG010000001">
    <property type="protein sequence ID" value="VGO13476.1"/>
    <property type="molecule type" value="Genomic_DNA"/>
</dbReference>
<gene>
    <name evidence="1" type="ORF">PDESU_02033</name>
</gene>
<evidence type="ECO:0000313" key="2">
    <source>
        <dbReference type="Proteomes" id="UP000366872"/>
    </source>
</evidence>
<keyword evidence="2" id="KW-1185">Reference proteome</keyword>
<sequence length="607" mass="65008">MIWNTKELIGLGVGGAEPRVDLYSPEDLSHAVSTYPSANGSIYAFDYSPDGTGMVIGNRNGDVDTLRLADPTSLYSGEWSAQALPHRVAGVTQLIWTSMDAVCILNESGAGWCCNPNSEASFMSFMETGSRRLAALCRTEGDEILGFAEDGTLLAWRNGEWESPECFHGNPPCWNNLHARPIHWSAAGAIIYVSPGRRLSVLDAASMEPHSNAPDTCATDCISADDNFLLAVDAGTRSARLWDSGFKAIRRIGGLPRDLVQCVLLDTEQHSALAVDKAGNALLLDLSAHKARVVSRLPGSDYRVCTARPRKVRQAAHEQRIHAEATQVAQEALSAIGRGEVEGRSLDALDAAGYGHVSYALRASVAEKDNDLAEAIRLTRMQVDSLPPDNPFSAGSLQRYRRLLSEAGLLPLSGQDGPGAHPCGSQNRDAPHLEVMAMPGTMETLCECATAAGIPVTGCWHIKSLSAINCGGTQVAPTRFAAKYNDVGRAPMACPATMRLGNTSPSSVRQAVLFPMEQGSSISLILGFESKGGFSAVEPIVVFSPVPVSDGTSVAGRNVQMLADYHHLMGSDATKARLAELIRTSTHVLRRIITESRSLCFRKGEVK</sequence>
<proteinExistence type="predicted"/>
<dbReference type="InterPro" id="IPR015943">
    <property type="entry name" value="WD40/YVTN_repeat-like_dom_sf"/>
</dbReference>
<organism evidence="1 2">
    <name type="scientific">Pontiella desulfatans</name>
    <dbReference type="NCBI Taxonomy" id="2750659"/>
    <lineage>
        <taxon>Bacteria</taxon>
        <taxon>Pseudomonadati</taxon>
        <taxon>Kiritimatiellota</taxon>
        <taxon>Kiritimatiellia</taxon>
        <taxon>Kiritimatiellales</taxon>
        <taxon>Pontiellaceae</taxon>
        <taxon>Pontiella</taxon>
    </lineage>
</organism>
<protein>
    <recommendedName>
        <fullName evidence="3">WD40 repeat domain-containing protein</fullName>
    </recommendedName>
</protein>
<dbReference type="AlphaFoldDB" id="A0A6C2U261"/>
<reference evidence="1 2" key="1">
    <citation type="submission" date="2019-04" db="EMBL/GenBank/DDBJ databases">
        <authorList>
            <person name="Van Vliet M D."/>
        </authorList>
    </citation>
    <scope>NUCLEOTIDE SEQUENCE [LARGE SCALE GENOMIC DNA]</scope>
    <source>
        <strain evidence="1 2">F1</strain>
    </source>
</reference>
<accession>A0A6C2U261</accession>
<dbReference type="Gene3D" id="2.130.10.10">
    <property type="entry name" value="YVTN repeat-like/Quinoprotein amine dehydrogenase"/>
    <property type="match status" value="1"/>
</dbReference>
<evidence type="ECO:0000313" key="1">
    <source>
        <dbReference type="EMBL" id="VGO13476.1"/>
    </source>
</evidence>